<dbReference type="Gene3D" id="1.20.272.10">
    <property type="match status" value="1"/>
</dbReference>
<evidence type="ECO:0000256" key="1">
    <source>
        <dbReference type="ARBA" id="ARBA00012417"/>
    </source>
</evidence>
<protein>
    <recommendedName>
        <fullName evidence="2">DNA polymerase III subunit delta</fullName>
        <ecNumber evidence="1">2.7.7.7</ecNumber>
    </recommendedName>
</protein>
<keyword evidence="4 11" id="KW-0548">Nucleotidyltransferase</keyword>
<dbReference type="InterPro" id="IPR048466">
    <property type="entry name" value="DNA_pol3_delta-like_C"/>
</dbReference>
<dbReference type="InterPro" id="IPR010372">
    <property type="entry name" value="DNA_pol3_delta_N"/>
</dbReference>
<dbReference type="Gene3D" id="3.40.50.300">
    <property type="entry name" value="P-loop containing nucleotide triphosphate hydrolases"/>
    <property type="match status" value="1"/>
</dbReference>
<evidence type="ECO:0000259" key="9">
    <source>
        <dbReference type="Pfam" id="PF06144"/>
    </source>
</evidence>
<comment type="similarity">
    <text evidence="7">Belongs to the DNA polymerase HolA subunit family.</text>
</comment>
<organism evidence="11 12">
    <name type="scientific">Caldalkalibacillus uzonensis</name>
    <dbReference type="NCBI Taxonomy" id="353224"/>
    <lineage>
        <taxon>Bacteria</taxon>
        <taxon>Bacillati</taxon>
        <taxon>Bacillota</taxon>
        <taxon>Bacilli</taxon>
        <taxon>Bacillales</taxon>
        <taxon>Bacillaceae</taxon>
        <taxon>Caldalkalibacillus</taxon>
    </lineage>
</organism>
<keyword evidence="6" id="KW-0239">DNA-directed DNA polymerase</keyword>
<evidence type="ECO:0000313" key="11">
    <source>
        <dbReference type="EMBL" id="MDQ0339603.1"/>
    </source>
</evidence>
<dbReference type="InterPro" id="IPR008921">
    <property type="entry name" value="DNA_pol3_clamp-load_cplx_C"/>
</dbReference>
<dbReference type="PANTHER" id="PTHR34388:SF1">
    <property type="entry name" value="DNA POLYMERASE III SUBUNIT DELTA"/>
    <property type="match status" value="1"/>
</dbReference>
<keyword evidence="3 11" id="KW-0808">Transferase</keyword>
<dbReference type="SUPFAM" id="SSF52540">
    <property type="entry name" value="P-loop containing nucleoside triphosphate hydrolases"/>
    <property type="match status" value="1"/>
</dbReference>
<dbReference type="NCBIfam" id="TIGR01128">
    <property type="entry name" value="holA"/>
    <property type="match status" value="1"/>
</dbReference>
<sequence length="344" mass="39344">MTIADIHKQIEQGQIAPVYVLYGSQRFLMDDFIRKLSERVLDEASLDFNYESFDLEEYAIQSVVEVAETLPFIGEKRLIVAYGAHFLSGVKGKYKVEHDLEALVRYVSQPADYSIMVLVVPQEKLDERKKVVKLLKTHGVVVQANSLPVEQLVPWLKQRASDLGVQITDEACALLHQFAGDHMQMLANEMSKMANYVGSGGEITEDTVHHLIAKTVEQDVFKLVDQVVQLRVDQAFSTLDELLRRNEEPIKILFLLARQFRLIFRAKDLAEQGYSERQMSQIIGVHPYVCKLAIRQGRRFSLEQLAEVLDQLAELDYKLKTGLLDKRLALELFILQLTQRQKAV</sequence>
<comment type="caution">
    <text evidence="11">The sequence shown here is derived from an EMBL/GenBank/DDBJ whole genome shotgun (WGS) entry which is preliminary data.</text>
</comment>
<dbReference type="Gene3D" id="1.10.8.60">
    <property type="match status" value="1"/>
</dbReference>
<evidence type="ECO:0000259" key="10">
    <source>
        <dbReference type="Pfam" id="PF21694"/>
    </source>
</evidence>
<dbReference type="RefSeq" id="WP_307339825.1">
    <property type="nucleotide sequence ID" value="NZ_JAUSUQ010000008.1"/>
</dbReference>
<comment type="catalytic activity">
    <reaction evidence="8">
        <text>DNA(n) + a 2'-deoxyribonucleoside 5'-triphosphate = DNA(n+1) + diphosphate</text>
        <dbReference type="Rhea" id="RHEA:22508"/>
        <dbReference type="Rhea" id="RHEA-COMP:17339"/>
        <dbReference type="Rhea" id="RHEA-COMP:17340"/>
        <dbReference type="ChEBI" id="CHEBI:33019"/>
        <dbReference type="ChEBI" id="CHEBI:61560"/>
        <dbReference type="ChEBI" id="CHEBI:173112"/>
        <dbReference type="EC" id="2.7.7.7"/>
    </reaction>
</comment>
<gene>
    <name evidence="11" type="ORF">J2S00_002391</name>
</gene>
<proteinExistence type="inferred from homology"/>
<evidence type="ECO:0000313" key="12">
    <source>
        <dbReference type="Proteomes" id="UP001232445"/>
    </source>
</evidence>
<dbReference type="InterPro" id="IPR027417">
    <property type="entry name" value="P-loop_NTPase"/>
</dbReference>
<evidence type="ECO:0000256" key="8">
    <source>
        <dbReference type="ARBA" id="ARBA00049244"/>
    </source>
</evidence>
<evidence type="ECO:0000256" key="7">
    <source>
        <dbReference type="ARBA" id="ARBA00034754"/>
    </source>
</evidence>
<dbReference type="EC" id="2.7.7.7" evidence="1"/>
<dbReference type="SUPFAM" id="SSF48019">
    <property type="entry name" value="post-AAA+ oligomerization domain-like"/>
    <property type="match status" value="1"/>
</dbReference>
<feature type="domain" description="DNA polymerase III delta N-terminal" evidence="9">
    <location>
        <begin position="19"/>
        <end position="144"/>
    </location>
</feature>
<dbReference type="Pfam" id="PF06144">
    <property type="entry name" value="DNA_pol3_delta"/>
    <property type="match status" value="1"/>
</dbReference>
<keyword evidence="5" id="KW-0235">DNA replication</keyword>
<dbReference type="GO" id="GO:0003887">
    <property type="term" value="F:DNA-directed DNA polymerase activity"/>
    <property type="evidence" value="ECO:0007669"/>
    <property type="project" value="UniProtKB-EC"/>
</dbReference>
<dbReference type="Proteomes" id="UP001232445">
    <property type="component" value="Unassembled WGS sequence"/>
</dbReference>
<keyword evidence="12" id="KW-1185">Reference proteome</keyword>
<evidence type="ECO:0000256" key="4">
    <source>
        <dbReference type="ARBA" id="ARBA00022695"/>
    </source>
</evidence>
<evidence type="ECO:0000256" key="3">
    <source>
        <dbReference type="ARBA" id="ARBA00022679"/>
    </source>
</evidence>
<dbReference type="Pfam" id="PF21694">
    <property type="entry name" value="DNA_pol3_delta_C"/>
    <property type="match status" value="1"/>
</dbReference>
<name>A0ABU0CU31_9BACI</name>
<evidence type="ECO:0000256" key="2">
    <source>
        <dbReference type="ARBA" id="ARBA00017703"/>
    </source>
</evidence>
<evidence type="ECO:0000256" key="6">
    <source>
        <dbReference type="ARBA" id="ARBA00022932"/>
    </source>
</evidence>
<reference evidence="11 12" key="1">
    <citation type="submission" date="2023-07" db="EMBL/GenBank/DDBJ databases">
        <title>Genomic Encyclopedia of Type Strains, Phase IV (KMG-IV): sequencing the most valuable type-strain genomes for metagenomic binning, comparative biology and taxonomic classification.</title>
        <authorList>
            <person name="Goeker M."/>
        </authorList>
    </citation>
    <scope>NUCLEOTIDE SEQUENCE [LARGE SCALE GENOMIC DNA]</scope>
    <source>
        <strain evidence="11 12">DSM 17740</strain>
    </source>
</reference>
<dbReference type="InterPro" id="IPR005790">
    <property type="entry name" value="DNA_polIII_delta"/>
</dbReference>
<feature type="domain" description="DNA polymerase III delta subunit-like C-terminal" evidence="10">
    <location>
        <begin position="217"/>
        <end position="337"/>
    </location>
</feature>
<dbReference type="EMBL" id="JAUSUQ010000008">
    <property type="protein sequence ID" value="MDQ0339603.1"/>
    <property type="molecule type" value="Genomic_DNA"/>
</dbReference>
<evidence type="ECO:0000256" key="5">
    <source>
        <dbReference type="ARBA" id="ARBA00022705"/>
    </source>
</evidence>
<dbReference type="PANTHER" id="PTHR34388">
    <property type="entry name" value="DNA POLYMERASE III SUBUNIT DELTA"/>
    <property type="match status" value="1"/>
</dbReference>
<accession>A0ABU0CU31</accession>